<accession>A0ABD1EKW5</accession>
<dbReference type="InterPro" id="IPR000210">
    <property type="entry name" value="BTB/POZ_dom"/>
</dbReference>
<dbReference type="SMART" id="SM00225">
    <property type="entry name" value="BTB"/>
    <property type="match status" value="1"/>
</dbReference>
<dbReference type="PANTHER" id="PTHR45774">
    <property type="entry name" value="BTB/POZ DOMAIN-CONTAINING"/>
    <property type="match status" value="1"/>
</dbReference>
<evidence type="ECO:0000313" key="2">
    <source>
        <dbReference type="EMBL" id="KAL1496959.1"/>
    </source>
</evidence>
<dbReference type="SUPFAM" id="SSF54695">
    <property type="entry name" value="POZ domain"/>
    <property type="match status" value="1"/>
</dbReference>
<reference evidence="2 3" key="1">
    <citation type="submission" date="2024-05" db="EMBL/GenBank/DDBJ databases">
        <title>Genetic variation in Jamaican populations of the coffee berry borer (Hypothenemus hampei).</title>
        <authorList>
            <person name="Errbii M."/>
            <person name="Myrie A."/>
        </authorList>
    </citation>
    <scope>NUCLEOTIDE SEQUENCE [LARGE SCALE GENOMIC DNA]</scope>
    <source>
        <strain evidence="2">JA-Hopewell-2020-01-JO</strain>
        <tissue evidence="2">Whole body</tissue>
    </source>
</reference>
<name>A0ABD1EKW5_HYPHA</name>
<sequence length="430" mass="50195">MNSSPLSDSLQQEKLRTFFREQKFVDCTFKIGNEEIKAHKLILACSSPVFEKMFFGQLASNEIVLEDVEVLEFNQMLQFIYTETVRFSSITNAWSLFYLARKYILENLMDVCVGYISQNLTMSTLVLSYEYSELYALDSMREQCFRDIISHVNGIFVSDYHMKPSTLTNILKESLMMTKLDLVCKIIDWAVIECEYKNLPLIPENVVEILKSEDILKYINKKWLFDIACEYCNEVLIMCSCQDEFIHKIILFLSSQVIWDQTPQMEHISKFVPFSCKLRKVYKISQRLDLLHSDEFVSSVSVNMDLIVSGLSICTEMNCSLNPIENYKGCVVIRFCEQDSHKNVIKPTIMNDIFTYNSQVFIPLRYAITLIPGKIYDIRISYKNFYSDRPSSIVCSYMSDELVDKKRGYSKIYFYDFYGTIIKGVAYYPV</sequence>
<gene>
    <name evidence="2" type="ORF">ABEB36_008002</name>
</gene>
<dbReference type="AlphaFoldDB" id="A0ABD1EKW5"/>
<dbReference type="InterPro" id="IPR011333">
    <property type="entry name" value="SKP1/BTB/POZ_sf"/>
</dbReference>
<protein>
    <recommendedName>
        <fullName evidence="1">BTB domain-containing protein</fullName>
    </recommendedName>
</protein>
<dbReference type="PROSITE" id="PS50097">
    <property type="entry name" value="BTB"/>
    <property type="match status" value="1"/>
</dbReference>
<evidence type="ECO:0000313" key="3">
    <source>
        <dbReference type="Proteomes" id="UP001566132"/>
    </source>
</evidence>
<proteinExistence type="predicted"/>
<dbReference type="CDD" id="cd18186">
    <property type="entry name" value="BTB_POZ_ZBTB_KLHL-like"/>
    <property type="match status" value="1"/>
</dbReference>
<evidence type="ECO:0000259" key="1">
    <source>
        <dbReference type="PROSITE" id="PS50097"/>
    </source>
</evidence>
<comment type="caution">
    <text evidence="2">The sequence shown here is derived from an EMBL/GenBank/DDBJ whole genome shotgun (WGS) entry which is preliminary data.</text>
</comment>
<organism evidence="2 3">
    <name type="scientific">Hypothenemus hampei</name>
    <name type="common">Coffee berry borer</name>
    <dbReference type="NCBI Taxonomy" id="57062"/>
    <lineage>
        <taxon>Eukaryota</taxon>
        <taxon>Metazoa</taxon>
        <taxon>Ecdysozoa</taxon>
        <taxon>Arthropoda</taxon>
        <taxon>Hexapoda</taxon>
        <taxon>Insecta</taxon>
        <taxon>Pterygota</taxon>
        <taxon>Neoptera</taxon>
        <taxon>Endopterygota</taxon>
        <taxon>Coleoptera</taxon>
        <taxon>Polyphaga</taxon>
        <taxon>Cucujiformia</taxon>
        <taxon>Curculionidae</taxon>
        <taxon>Scolytinae</taxon>
        <taxon>Hypothenemus</taxon>
    </lineage>
</organism>
<dbReference type="Pfam" id="PF00651">
    <property type="entry name" value="BTB"/>
    <property type="match status" value="1"/>
</dbReference>
<feature type="domain" description="BTB" evidence="1">
    <location>
        <begin position="25"/>
        <end position="89"/>
    </location>
</feature>
<dbReference type="Gene3D" id="3.30.710.10">
    <property type="entry name" value="Potassium Channel Kv1.1, Chain A"/>
    <property type="match status" value="1"/>
</dbReference>
<dbReference type="EMBL" id="JBDJPC010000006">
    <property type="protein sequence ID" value="KAL1496959.1"/>
    <property type="molecule type" value="Genomic_DNA"/>
</dbReference>
<dbReference type="Proteomes" id="UP001566132">
    <property type="component" value="Unassembled WGS sequence"/>
</dbReference>
<keyword evidence="3" id="KW-1185">Reference proteome</keyword>
<dbReference type="PANTHER" id="PTHR45774:SF4">
    <property type="entry name" value="AXUNDEAD, ISOFORM F"/>
    <property type="match status" value="1"/>
</dbReference>